<accession>A0A7K3PKV1</accession>
<evidence type="ECO:0000313" key="2">
    <source>
        <dbReference type="Proteomes" id="UP000470446"/>
    </source>
</evidence>
<dbReference type="RefSeq" id="WP_164245938.1">
    <property type="nucleotide sequence ID" value="NZ_JAAGMA010000451.1"/>
</dbReference>
<name>A0A7K3PKV1_9ACTN</name>
<proteinExistence type="predicted"/>
<dbReference type="Proteomes" id="UP000470446">
    <property type="component" value="Unassembled WGS sequence"/>
</dbReference>
<dbReference type="AlphaFoldDB" id="A0A7K3PKV1"/>
<dbReference type="EMBL" id="JAAGMA010000451">
    <property type="protein sequence ID" value="NEB10590.1"/>
    <property type="molecule type" value="Genomic_DNA"/>
</dbReference>
<evidence type="ECO:0000313" key="1">
    <source>
        <dbReference type="EMBL" id="NEB10590.1"/>
    </source>
</evidence>
<protein>
    <submittedName>
        <fullName evidence="1">Uncharacterized protein</fullName>
    </submittedName>
</protein>
<sequence length="92" mass="10021">MPEASVRVDAIHFPFTIAEWSHNDYEGTVKSDDDFIGWSSVLECEPTEGASLGEVVQTVSAVLRSLWSAGFRAVAACDYEELLPHKGGASLY</sequence>
<reference evidence="1 2" key="1">
    <citation type="submission" date="2020-01" db="EMBL/GenBank/DDBJ databases">
        <title>Insect and environment-associated Actinomycetes.</title>
        <authorList>
            <person name="Currrie C."/>
            <person name="Chevrette M."/>
            <person name="Carlson C."/>
            <person name="Stubbendieck R."/>
            <person name="Wendt-Pienkowski E."/>
        </authorList>
    </citation>
    <scope>NUCLEOTIDE SEQUENCE [LARGE SCALE GENOMIC DNA]</scope>
    <source>
        <strain evidence="1 2">SID14163</strain>
    </source>
</reference>
<organism evidence="1 2">
    <name type="scientific">Streptomyces coelicoflavus</name>
    <dbReference type="NCBI Taxonomy" id="285562"/>
    <lineage>
        <taxon>Bacteria</taxon>
        <taxon>Bacillati</taxon>
        <taxon>Actinomycetota</taxon>
        <taxon>Actinomycetes</taxon>
        <taxon>Kitasatosporales</taxon>
        <taxon>Streptomycetaceae</taxon>
        <taxon>Streptomyces</taxon>
    </lineage>
</organism>
<comment type="caution">
    <text evidence="1">The sequence shown here is derived from an EMBL/GenBank/DDBJ whole genome shotgun (WGS) entry which is preliminary data.</text>
</comment>
<gene>
    <name evidence="1" type="ORF">G3I32_17330</name>
</gene>